<gene>
    <name evidence="1" type="ORF">NW766_000672</name>
</gene>
<accession>A0A9W8Q350</accession>
<evidence type="ECO:0000313" key="2">
    <source>
        <dbReference type="Proteomes" id="UP001152130"/>
    </source>
</evidence>
<sequence>MESLNERDGYDPAAKVRLFLDALAVLNERPLDEESIVARLCSLLLVVFRDIIQKLTDSKLHTDGKAPVSISLQRSLDRLRLWSDGYRICAGDQDVNFIKSRRLRRTTIEVLVSISDTLLERLEPLTSSKKTQISNTAEESVQKLKDVLEAVRSDLDQDASSSDGSSYYGSDSLEEITKDLETDTLSLMGLDALFQNSDEISKSRKFFGFETLQSVL</sequence>
<evidence type="ECO:0000313" key="1">
    <source>
        <dbReference type="EMBL" id="KAJ4024436.1"/>
    </source>
</evidence>
<organism evidence="1 2">
    <name type="scientific">Fusarium irregulare</name>
    <dbReference type="NCBI Taxonomy" id="2494466"/>
    <lineage>
        <taxon>Eukaryota</taxon>
        <taxon>Fungi</taxon>
        <taxon>Dikarya</taxon>
        <taxon>Ascomycota</taxon>
        <taxon>Pezizomycotina</taxon>
        <taxon>Sordariomycetes</taxon>
        <taxon>Hypocreomycetidae</taxon>
        <taxon>Hypocreales</taxon>
        <taxon>Nectriaceae</taxon>
        <taxon>Fusarium</taxon>
        <taxon>Fusarium incarnatum-equiseti species complex</taxon>
    </lineage>
</organism>
<keyword evidence="2" id="KW-1185">Reference proteome</keyword>
<proteinExistence type="predicted"/>
<protein>
    <submittedName>
        <fullName evidence="1">Uncharacterized protein</fullName>
    </submittedName>
</protein>
<dbReference type="Proteomes" id="UP001152130">
    <property type="component" value="Unassembled WGS sequence"/>
</dbReference>
<name>A0A9W8Q350_9HYPO</name>
<reference evidence="1" key="1">
    <citation type="submission" date="2022-10" db="EMBL/GenBank/DDBJ databases">
        <title>Fusarium specimens isolated from Avocado Roots.</title>
        <authorList>
            <person name="Stajich J."/>
            <person name="Roper C."/>
            <person name="Heimlech-Rivalta G."/>
        </authorList>
    </citation>
    <scope>NUCLEOTIDE SEQUENCE</scope>
    <source>
        <strain evidence="1">CF00143</strain>
    </source>
</reference>
<dbReference type="AlphaFoldDB" id="A0A9W8Q350"/>
<comment type="caution">
    <text evidence="1">The sequence shown here is derived from an EMBL/GenBank/DDBJ whole genome shotgun (WGS) entry which is preliminary data.</text>
</comment>
<dbReference type="EMBL" id="JAPDHF010000001">
    <property type="protein sequence ID" value="KAJ4024436.1"/>
    <property type="molecule type" value="Genomic_DNA"/>
</dbReference>